<dbReference type="EMBL" id="JAANIB010006833">
    <property type="protein sequence ID" value="KAG5328271.1"/>
    <property type="molecule type" value="Genomic_DNA"/>
</dbReference>
<dbReference type="PANTHER" id="PTHR14098:SF14">
    <property type="entry name" value="SH2 DOMAIN-CONTAINING PROTEIN"/>
    <property type="match status" value="1"/>
</dbReference>
<evidence type="ECO:0000313" key="5">
    <source>
        <dbReference type="Proteomes" id="UP000670152"/>
    </source>
</evidence>
<sequence length="97" mass="11033">FLEGTYSNPQDGYFLLRPSTTNLGNPLTLVLWYKDRVYNVPVRKRNDNRYALGSAKVNELSFSTVEEIIVFHMKEELMLYSGGVQTGSTKLTDTPPK</sequence>
<gene>
    <name evidence="4" type="primary">Blnk</name>
    <name evidence="4" type="ORF">G6Z77_0009587</name>
</gene>
<keyword evidence="1 2" id="KW-0727">SH2 domain</keyword>
<dbReference type="PANTHER" id="PTHR14098">
    <property type="entry name" value="SH2 DOMAIN CONTAINING PROTEIN"/>
    <property type="match status" value="1"/>
</dbReference>
<comment type="caution">
    <text evidence="4">The sequence shown here is derived from an EMBL/GenBank/DDBJ whole genome shotgun (WGS) entry which is preliminary data.</text>
</comment>
<reference evidence="4 5" key="1">
    <citation type="submission" date="2020-02" db="EMBL/GenBank/DDBJ databases">
        <title>Relaxed selection underlies rapid genomic changes in the transitions from sociality to social parasitism in ants.</title>
        <authorList>
            <person name="Bi X."/>
        </authorList>
    </citation>
    <scope>NUCLEOTIDE SEQUENCE [LARGE SCALE GENOMIC DNA]</scope>
    <source>
        <strain evidence="4">BGI-DK2014b</strain>
        <tissue evidence="4">Whole body</tissue>
    </source>
</reference>
<dbReference type="OrthoDB" id="10044490at2759"/>
<dbReference type="InterPro" id="IPR051751">
    <property type="entry name" value="Immunoreceptor_sig_adapters"/>
</dbReference>
<dbReference type="GO" id="GO:0035556">
    <property type="term" value="P:intracellular signal transduction"/>
    <property type="evidence" value="ECO:0007669"/>
    <property type="project" value="TreeGrafter"/>
</dbReference>
<dbReference type="InterPro" id="IPR036860">
    <property type="entry name" value="SH2_dom_sf"/>
</dbReference>
<evidence type="ECO:0000256" key="1">
    <source>
        <dbReference type="ARBA" id="ARBA00022999"/>
    </source>
</evidence>
<protein>
    <submittedName>
        <fullName evidence="4">BLNK protein</fullName>
    </submittedName>
</protein>
<organism evidence="4 5">
    <name type="scientific">Acromyrmex heyeri</name>
    <dbReference type="NCBI Taxonomy" id="230685"/>
    <lineage>
        <taxon>Eukaryota</taxon>
        <taxon>Metazoa</taxon>
        <taxon>Ecdysozoa</taxon>
        <taxon>Arthropoda</taxon>
        <taxon>Hexapoda</taxon>
        <taxon>Insecta</taxon>
        <taxon>Pterygota</taxon>
        <taxon>Neoptera</taxon>
        <taxon>Endopterygota</taxon>
        <taxon>Hymenoptera</taxon>
        <taxon>Apocrita</taxon>
        <taxon>Aculeata</taxon>
        <taxon>Formicoidea</taxon>
        <taxon>Formicidae</taxon>
        <taxon>Myrmicinae</taxon>
        <taxon>Acromyrmex</taxon>
    </lineage>
</organism>
<dbReference type="InterPro" id="IPR000980">
    <property type="entry name" value="SH2"/>
</dbReference>
<evidence type="ECO:0000256" key="2">
    <source>
        <dbReference type="PROSITE-ProRule" id="PRU00191"/>
    </source>
</evidence>
<name>A0A836JQL3_9HYME</name>
<dbReference type="SUPFAM" id="SSF55550">
    <property type="entry name" value="SH2 domain"/>
    <property type="match status" value="1"/>
</dbReference>
<feature type="domain" description="SH2" evidence="3">
    <location>
        <begin position="1"/>
        <end position="95"/>
    </location>
</feature>
<dbReference type="GO" id="GO:0005737">
    <property type="term" value="C:cytoplasm"/>
    <property type="evidence" value="ECO:0007669"/>
    <property type="project" value="UniProtKB-ARBA"/>
</dbReference>
<dbReference type="AlphaFoldDB" id="A0A836JQL3"/>
<dbReference type="Gene3D" id="3.30.505.10">
    <property type="entry name" value="SH2 domain"/>
    <property type="match status" value="1"/>
</dbReference>
<feature type="non-terminal residue" evidence="4">
    <location>
        <position position="1"/>
    </location>
</feature>
<feature type="non-terminal residue" evidence="4">
    <location>
        <position position="97"/>
    </location>
</feature>
<proteinExistence type="predicted"/>
<evidence type="ECO:0000259" key="3">
    <source>
        <dbReference type="PROSITE" id="PS50001"/>
    </source>
</evidence>
<dbReference type="Pfam" id="PF00017">
    <property type="entry name" value="SH2"/>
    <property type="match status" value="1"/>
</dbReference>
<accession>A0A836JQL3</accession>
<evidence type="ECO:0000313" key="4">
    <source>
        <dbReference type="EMBL" id="KAG5328271.1"/>
    </source>
</evidence>
<keyword evidence="5" id="KW-1185">Reference proteome</keyword>
<dbReference type="GO" id="GO:0007169">
    <property type="term" value="P:cell surface receptor protein tyrosine kinase signaling pathway"/>
    <property type="evidence" value="ECO:0007669"/>
    <property type="project" value="TreeGrafter"/>
</dbReference>
<dbReference type="Proteomes" id="UP000670152">
    <property type="component" value="Unassembled WGS sequence"/>
</dbReference>
<dbReference type="PROSITE" id="PS50001">
    <property type="entry name" value="SH2"/>
    <property type="match status" value="1"/>
</dbReference>